<dbReference type="InterPro" id="IPR007691">
    <property type="entry name" value="LpxD"/>
</dbReference>
<proteinExistence type="predicted"/>
<evidence type="ECO:0000256" key="3">
    <source>
        <dbReference type="ARBA" id="ARBA00022679"/>
    </source>
</evidence>
<dbReference type="PANTHER" id="PTHR43378:SF2">
    <property type="entry name" value="UDP-3-O-ACYLGLUCOSAMINE N-ACYLTRANSFERASE 1, MITOCHONDRIAL-RELATED"/>
    <property type="match status" value="1"/>
</dbReference>
<keyword evidence="2" id="KW-0441">Lipid A biosynthesis</keyword>
<dbReference type="PANTHER" id="PTHR43378">
    <property type="entry name" value="UDP-3-O-ACYLGLUCOSAMINE N-ACYLTRANSFERASE"/>
    <property type="match status" value="1"/>
</dbReference>
<accession>A0A0P7EGR2</accession>
<keyword evidence="1" id="KW-0444">Lipid biosynthesis</keyword>
<protein>
    <recommendedName>
        <fullName evidence="8">UDP-3-O-[3-hydroxymyristoyl] glucosamine N-acyltransferase</fullName>
    </recommendedName>
</protein>
<dbReference type="SUPFAM" id="SSF51161">
    <property type="entry name" value="Trimeric LpxA-like enzymes"/>
    <property type="match status" value="1"/>
</dbReference>
<dbReference type="Pfam" id="PF00132">
    <property type="entry name" value="Hexapep"/>
    <property type="match status" value="2"/>
</dbReference>
<dbReference type="OrthoDB" id="9784739at2"/>
<sequence>MQYRVEGEITALGLAEALGLQLKGSKTQLLLTVGSLSNENSSVLKFTNKQQEKYLNGIVIGDKDNNAESLIISDNPRLDFCRALQYLVDVSILVNDSIESSIHQTAIIADSAVIESGVNIGKNSVVEHNVTIHKGSVIGENTIIRSNTVIGAQGFGFEKNADGSWIRFPHLGRVIIGSNVEIGALNSVCVGALENTVISNGVKTDNLVHIAHNCQIGENSILTACTELSGGVTLGEGVWMGPNSSTMQKITIGDFAVVGLGSVVTKNVETGHTVAGVPAKVIRRS</sequence>
<dbReference type="PATRIC" id="fig|570156.3.peg.2704"/>
<evidence type="ECO:0000313" key="7">
    <source>
        <dbReference type="Proteomes" id="UP000050378"/>
    </source>
</evidence>
<keyword evidence="4" id="KW-0443">Lipid metabolism</keyword>
<dbReference type="GO" id="GO:0016020">
    <property type="term" value="C:membrane"/>
    <property type="evidence" value="ECO:0007669"/>
    <property type="project" value="GOC"/>
</dbReference>
<dbReference type="EMBL" id="LJTC01000004">
    <property type="protein sequence ID" value="KPM84278.1"/>
    <property type="molecule type" value="Genomic_DNA"/>
</dbReference>
<dbReference type="RefSeq" id="WP_054552535.1">
    <property type="nucleotide sequence ID" value="NZ_LJTC01000004.1"/>
</dbReference>
<dbReference type="Gene3D" id="2.160.10.10">
    <property type="entry name" value="Hexapeptide repeat proteins"/>
    <property type="match status" value="1"/>
</dbReference>
<dbReference type="InterPro" id="IPR011004">
    <property type="entry name" value="Trimer_LpxA-like_sf"/>
</dbReference>
<dbReference type="GO" id="GO:0009245">
    <property type="term" value="P:lipid A biosynthetic process"/>
    <property type="evidence" value="ECO:0007669"/>
    <property type="project" value="UniProtKB-KW"/>
</dbReference>
<dbReference type="Proteomes" id="UP000050378">
    <property type="component" value="Unassembled WGS sequence"/>
</dbReference>
<organism evidence="6 7">
    <name type="scientific">Pseudoalteromonas lipolytica</name>
    <dbReference type="NCBI Taxonomy" id="570156"/>
    <lineage>
        <taxon>Bacteria</taxon>
        <taxon>Pseudomonadati</taxon>
        <taxon>Pseudomonadota</taxon>
        <taxon>Gammaproteobacteria</taxon>
        <taxon>Alteromonadales</taxon>
        <taxon>Pseudoalteromonadaceae</taxon>
        <taxon>Pseudoalteromonas</taxon>
    </lineage>
</organism>
<evidence type="ECO:0008006" key="8">
    <source>
        <dbReference type="Google" id="ProtNLM"/>
    </source>
</evidence>
<evidence type="ECO:0000256" key="1">
    <source>
        <dbReference type="ARBA" id="ARBA00022516"/>
    </source>
</evidence>
<evidence type="ECO:0000256" key="5">
    <source>
        <dbReference type="ARBA" id="ARBA00023315"/>
    </source>
</evidence>
<evidence type="ECO:0000256" key="2">
    <source>
        <dbReference type="ARBA" id="ARBA00022556"/>
    </source>
</evidence>
<dbReference type="CDD" id="cd03352">
    <property type="entry name" value="LbH_LpxD"/>
    <property type="match status" value="1"/>
</dbReference>
<evidence type="ECO:0000256" key="4">
    <source>
        <dbReference type="ARBA" id="ARBA00023098"/>
    </source>
</evidence>
<name>A0A0P7EGR2_9GAMM</name>
<dbReference type="AlphaFoldDB" id="A0A0P7EGR2"/>
<dbReference type="STRING" id="570156.AOG27_08240"/>
<comment type="caution">
    <text evidence="6">The sequence shown here is derived from an EMBL/GenBank/DDBJ whole genome shotgun (WGS) entry which is preliminary data.</text>
</comment>
<reference evidence="6 7" key="1">
    <citation type="submission" date="2015-09" db="EMBL/GenBank/DDBJ databases">
        <title>Draft Genome Sequence of Pseudoalteromonas lipolytica UCD-48B.</title>
        <authorList>
            <person name="Krusor M."/>
            <person name="Coil D.A."/>
            <person name="Lang J.M."/>
            <person name="Eisen J.A."/>
            <person name="Alexiev A."/>
        </authorList>
    </citation>
    <scope>NUCLEOTIDE SEQUENCE [LARGE SCALE GENOMIC DNA]</scope>
    <source>
        <strain evidence="6 7">UCD-48B</strain>
    </source>
</reference>
<gene>
    <name evidence="6" type="ORF">AOG27_08240</name>
</gene>
<dbReference type="GO" id="GO:0016410">
    <property type="term" value="F:N-acyltransferase activity"/>
    <property type="evidence" value="ECO:0007669"/>
    <property type="project" value="InterPro"/>
</dbReference>
<keyword evidence="5" id="KW-0012">Acyltransferase</keyword>
<evidence type="ECO:0000313" key="6">
    <source>
        <dbReference type="EMBL" id="KPM84278.1"/>
    </source>
</evidence>
<dbReference type="InterPro" id="IPR001451">
    <property type="entry name" value="Hexapep"/>
</dbReference>
<keyword evidence="3" id="KW-0808">Transferase</keyword>